<proteinExistence type="inferred from homology"/>
<dbReference type="GO" id="GO:0005524">
    <property type="term" value="F:ATP binding"/>
    <property type="evidence" value="ECO:0007669"/>
    <property type="project" value="UniProtKB-KW"/>
</dbReference>
<dbReference type="RefSeq" id="WP_264075419.1">
    <property type="nucleotide sequence ID" value="NZ_CP076676.1"/>
</dbReference>
<dbReference type="Pfam" id="PF00005">
    <property type="entry name" value="ABC_tran"/>
    <property type="match status" value="1"/>
</dbReference>
<evidence type="ECO:0000256" key="4">
    <source>
        <dbReference type="ARBA" id="ARBA00022840"/>
    </source>
</evidence>
<evidence type="ECO:0000259" key="7">
    <source>
        <dbReference type="PROSITE" id="PS50893"/>
    </source>
</evidence>
<organism evidence="8 9">
    <name type="scientific">Rhodopseudomonas palustris</name>
    <dbReference type="NCBI Taxonomy" id="1076"/>
    <lineage>
        <taxon>Bacteria</taxon>
        <taxon>Pseudomonadati</taxon>
        <taxon>Pseudomonadota</taxon>
        <taxon>Alphaproteobacteria</taxon>
        <taxon>Hyphomicrobiales</taxon>
        <taxon>Nitrobacteraceae</taxon>
        <taxon>Rhodopseudomonas</taxon>
    </lineage>
</organism>
<evidence type="ECO:0000256" key="3">
    <source>
        <dbReference type="ARBA" id="ARBA00022741"/>
    </source>
</evidence>
<name>A0AAX3E2S5_RHOPL</name>
<dbReference type="InterPro" id="IPR027417">
    <property type="entry name" value="P-loop_NTPase"/>
</dbReference>
<dbReference type="PANTHER" id="PTHR43820">
    <property type="entry name" value="HIGH-AFFINITY BRANCHED-CHAIN AMINO ACID TRANSPORT ATP-BINDING PROTEIN LIVF"/>
    <property type="match status" value="1"/>
</dbReference>
<dbReference type="InterPro" id="IPR003593">
    <property type="entry name" value="AAA+_ATPase"/>
</dbReference>
<feature type="domain" description="ABC transporter" evidence="7">
    <location>
        <begin position="9"/>
        <end position="240"/>
    </location>
</feature>
<dbReference type="PROSITE" id="PS00211">
    <property type="entry name" value="ABC_TRANSPORTER_1"/>
    <property type="match status" value="1"/>
</dbReference>
<protein>
    <submittedName>
        <fullName evidence="8">ABC transporter ATP-binding protein</fullName>
    </submittedName>
</protein>
<evidence type="ECO:0000313" key="9">
    <source>
        <dbReference type="Proteomes" id="UP001163166"/>
    </source>
</evidence>
<reference evidence="8" key="1">
    <citation type="journal article" date="2022" name="Biol. Control">
        <title>In silico genomic analysis of Rhodopseudomonas palustris strains revealed potential biocontrol agents and crop yield enhancers.</title>
        <authorList>
            <person name="Surachat K."/>
            <person name="Kantachote D."/>
            <person name="Deachamag P."/>
            <person name="Wonglapsuwan M."/>
        </authorList>
    </citation>
    <scope>NUCLEOTIDE SEQUENCE</scope>
    <source>
        <strain evidence="8">TLS06</strain>
    </source>
</reference>
<evidence type="ECO:0000256" key="6">
    <source>
        <dbReference type="ARBA" id="ARBA00024722"/>
    </source>
</evidence>
<keyword evidence="4 8" id="KW-0067">ATP-binding</keyword>
<evidence type="ECO:0000256" key="2">
    <source>
        <dbReference type="ARBA" id="ARBA00022448"/>
    </source>
</evidence>
<evidence type="ECO:0000256" key="1">
    <source>
        <dbReference type="ARBA" id="ARBA00005417"/>
    </source>
</evidence>
<dbReference type="Proteomes" id="UP001163166">
    <property type="component" value="Chromosome"/>
</dbReference>
<sequence length="240" mass="26434">MTAASQAMLDARGIDTFYGPSHILRGVNFHVGRGETVSLLGRNGMGKTTLLRTLMGLLKPKRGAILLDGRDVTDARANIKARAGMGFVPEGRGIFPNLSVEENLLFAARPRPDGRVDWTQEAIYQMFPRLFERRRIWGNQLSGGEQQMLTIGRVLLSNPSILLIDEATEGLAPKMRDAIWETLGIIARKGISIVIVDKNLDDLVDLVDRHVVLTKGQVVFEGTSAELLADQEMVRTMLGV</sequence>
<dbReference type="AlphaFoldDB" id="A0AAX3E2S5"/>
<dbReference type="PANTHER" id="PTHR43820:SF2">
    <property type="entry name" value="ABC TRANSPORTER ATP-BINDING PROTEIN"/>
    <property type="match status" value="1"/>
</dbReference>
<accession>A0AAX3E2S5</accession>
<dbReference type="SMART" id="SM00382">
    <property type="entry name" value="AAA"/>
    <property type="match status" value="1"/>
</dbReference>
<dbReference type="SUPFAM" id="SSF52540">
    <property type="entry name" value="P-loop containing nucleoside triphosphate hydrolases"/>
    <property type="match status" value="1"/>
</dbReference>
<keyword evidence="2" id="KW-0813">Transport</keyword>
<comment type="function">
    <text evidence="6">Involved in beta-(1--&gt;2)glucan export. Transmembrane domains (TMD) form a pore in the inner membrane and the ATP-binding domain (NBD) is responsible for energy generation.</text>
</comment>
<dbReference type="GO" id="GO:0016887">
    <property type="term" value="F:ATP hydrolysis activity"/>
    <property type="evidence" value="ECO:0007669"/>
    <property type="project" value="InterPro"/>
</dbReference>
<dbReference type="GO" id="GO:0015658">
    <property type="term" value="F:branched-chain amino acid transmembrane transporter activity"/>
    <property type="evidence" value="ECO:0007669"/>
    <property type="project" value="TreeGrafter"/>
</dbReference>
<keyword evidence="3" id="KW-0547">Nucleotide-binding</keyword>
<dbReference type="CDD" id="cd03224">
    <property type="entry name" value="ABC_TM1139_LivF_branched"/>
    <property type="match status" value="1"/>
</dbReference>
<gene>
    <name evidence="8" type="ORF">KQX62_03435</name>
</gene>
<dbReference type="EMBL" id="CP076676">
    <property type="protein sequence ID" value="UYO40382.1"/>
    <property type="molecule type" value="Genomic_DNA"/>
</dbReference>
<dbReference type="PROSITE" id="PS50893">
    <property type="entry name" value="ABC_TRANSPORTER_2"/>
    <property type="match status" value="1"/>
</dbReference>
<evidence type="ECO:0000256" key="5">
    <source>
        <dbReference type="ARBA" id="ARBA00022970"/>
    </source>
</evidence>
<dbReference type="GO" id="GO:0015807">
    <property type="term" value="P:L-amino acid transport"/>
    <property type="evidence" value="ECO:0007669"/>
    <property type="project" value="TreeGrafter"/>
</dbReference>
<dbReference type="InterPro" id="IPR003439">
    <property type="entry name" value="ABC_transporter-like_ATP-bd"/>
</dbReference>
<comment type="similarity">
    <text evidence="1">Belongs to the ABC transporter superfamily.</text>
</comment>
<keyword evidence="5" id="KW-0029">Amino-acid transport</keyword>
<dbReference type="InterPro" id="IPR017871">
    <property type="entry name" value="ABC_transporter-like_CS"/>
</dbReference>
<evidence type="ECO:0000313" key="8">
    <source>
        <dbReference type="EMBL" id="UYO40382.1"/>
    </source>
</evidence>
<dbReference type="InterPro" id="IPR052156">
    <property type="entry name" value="BCAA_Transport_ATP-bd_LivF"/>
</dbReference>
<dbReference type="Gene3D" id="3.40.50.300">
    <property type="entry name" value="P-loop containing nucleotide triphosphate hydrolases"/>
    <property type="match status" value="1"/>
</dbReference>